<gene>
    <name evidence="2" type="ORF">KI810_01695</name>
</gene>
<dbReference type="Proteomes" id="UP000756860">
    <property type="component" value="Unassembled WGS sequence"/>
</dbReference>
<protein>
    <recommendedName>
        <fullName evidence="4">Tetratricopeptide repeat protein</fullName>
    </recommendedName>
</protein>
<dbReference type="EMBL" id="JAHCVK010000001">
    <property type="protein sequence ID" value="MBT0651758.1"/>
    <property type="molecule type" value="Genomic_DNA"/>
</dbReference>
<comment type="caution">
    <text evidence="2">The sequence shown here is derived from an EMBL/GenBank/DDBJ whole genome shotgun (WGS) entry which is preliminary data.</text>
</comment>
<organism evidence="2 3">
    <name type="scientific">Geomobilimonas luticola</name>
    <dbReference type="NCBI Taxonomy" id="1114878"/>
    <lineage>
        <taxon>Bacteria</taxon>
        <taxon>Pseudomonadati</taxon>
        <taxon>Thermodesulfobacteriota</taxon>
        <taxon>Desulfuromonadia</taxon>
        <taxon>Geobacterales</taxon>
        <taxon>Geobacteraceae</taxon>
        <taxon>Geomobilimonas</taxon>
    </lineage>
</organism>
<evidence type="ECO:0000256" key="1">
    <source>
        <dbReference type="SAM" id="Phobius"/>
    </source>
</evidence>
<name>A0ABS5S8Q7_9BACT</name>
<keyword evidence="1" id="KW-0812">Transmembrane</keyword>
<keyword evidence="1" id="KW-0472">Membrane</keyword>
<reference evidence="2 3" key="1">
    <citation type="submission" date="2021-05" db="EMBL/GenBank/DDBJ databases">
        <title>The draft genome of Geobacter luticola JCM 17780.</title>
        <authorList>
            <person name="Xu Z."/>
            <person name="Masuda Y."/>
            <person name="Itoh H."/>
            <person name="Senoo K."/>
        </authorList>
    </citation>
    <scope>NUCLEOTIDE SEQUENCE [LARGE SCALE GENOMIC DNA]</scope>
    <source>
        <strain evidence="2 3">JCM 17780</strain>
    </source>
</reference>
<feature type="transmembrane region" description="Helical" evidence="1">
    <location>
        <begin position="7"/>
        <end position="28"/>
    </location>
</feature>
<evidence type="ECO:0008006" key="4">
    <source>
        <dbReference type="Google" id="ProtNLM"/>
    </source>
</evidence>
<sequence>MDKAKTIAVNVVVTAIIAIILIWGNSWYRQWSQFNRGEAALAKGDFVAAIAGYEAAIHMYTPGSPLVERTAEKLWGIAEEREENGDRQLALVAYRALRSSFYSTWGLTRPGTWWIARCDAKIAQLVKLQGEAGAQKS</sequence>
<evidence type="ECO:0000313" key="2">
    <source>
        <dbReference type="EMBL" id="MBT0651758.1"/>
    </source>
</evidence>
<keyword evidence="3" id="KW-1185">Reference proteome</keyword>
<dbReference type="RefSeq" id="WP_214173753.1">
    <property type="nucleotide sequence ID" value="NZ_JAHCVK010000001.1"/>
</dbReference>
<dbReference type="SUPFAM" id="SSF48452">
    <property type="entry name" value="TPR-like"/>
    <property type="match status" value="1"/>
</dbReference>
<dbReference type="InterPro" id="IPR011990">
    <property type="entry name" value="TPR-like_helical_dom_sf"/>
</dbReference>
<dbReference type="Gene3D" id="1.25.40.10">
    <property type="entry name" value="Tetratricopeptide repeat domain"/>
    <property type="match status" value="1"/>
</dbReference>
<evidence type="ECO:0000313" key="3">
    <source>
        <dbReference type="Proteomes" id="UP000756860"/>
    </source>
</evidence>
<accession>A0ABS5S8Q7</accession>
<proteinExistence type="predicted"/>
<keyword evidence="1" id="KW-1133">Transmembrane helix</keyword>